<dbReference type="Pfam" id="PF20434">
    <property type="entry name" value="BD-FAE"/>
    <property type="match status" value="1"/>
</dbReference>
<gene>
    <name evidence="4" type="primary">LOC113206387</name>
</gene>
<dbReference type="Gene3D" id="3.40.50.1820">
    <property type="entry name" value="alpha/beta hydrolase"/>
    <property type="match status" value="1"/>
</dbReference>
<dbReference type="RefSeq" id="XP_052123298.1">
    <property type="nucleotide sequence ID" value="XM_052267338.1"/>
</dbReference>
<reference evidence="4" key="2">
    <citation type="submission" date="2025-08" db="UniProtKB">
        <authorList>
            <consortium name="RefSeq"/>
        </authorList>
    </citation>
    <scope>IDENTIFICATION</scope>
    <source>
        <tissue evidence="4">Whole organism</tissue>
    </source>
</reference>
<dbReference type="Proteomes" id="UP000504606">
    <property type="component" value="Unplaced"/>
</dbReference>
<evidence type="ECO:0000259" key="2">
    <source>
        <dbReference type="Pfam" id="PF20434"/>
    </source>
</evidence>
<dbReference type="AlphaFoldDB" id="A0A9C6U8B8"/>
<feature type="domain" description="BD-FAE-like" evidence="2">
    <location>
        <begin position="72"/>
        <end position="248"/>
    </location>
</feature>
<keyword evidence="1" id="KW-0378">Hydrolase</keyword>
<dbReference type="GeneID" id="113206387"/>
<keyword evidence="3" id="KW-1185">Reference proteome</keyword>
<evidence type="ECO:0000313" key="3">
    <source>
        <dbReference type="Proteomes" id="UP000504606"/>
    </source>
</evidence>
<evidence type="ECO:0000256" key="1">
    <source>
        <dbReference type="ARBA" id="ARBA00022801"/>
    </source>
</evidence>
<name>A0A9C6U8B8_FRAOC</name>
<dbReference type="InterPro" id="IPR029058">
    <property type="entry name" value="AB_hydrolase_fold"/>
</dbReference>
<sequence length="295" mass="33571">MAEYGYTELDVQYSPRFWSPRMHEKLIVEKHIEITSTESDRVRATVPHRCLRYGEGPRETLDEFGGDSLPNDAPIFVYIHGGYWQHLNKDISCYPAGPLVKAGIRVVVVGYDLAPDADMKRIVEETKRAGSYIMDLAEKLGSSGVWFSGFSAGGHLSGILFASDWMESLTLRQVQLVRGFLPISGVFDLKPIAHTYINGPLKMDEEEADKHSPMSMNVRYRDVKILAIFGQHDSPSFQAQSKDFIEKLCKEKFEASWFEVPEMDHFNLVENLCNSEYILTRKLISIIKTNKLKEV</sequence>
<evidence type="ECO:0000313" key="4">
    <source>
        <dbReference type="RefSeq" id="XP_052123298.1"/>
    </source>
</evidence>
<dbReference type="InterPro" id="IPR050300">
    <property type="entry name" value="GDXG_lipolytic_enzyme"/>
</dbReference>
<reference evidence="4" key="1">
    <citation type="journal article" date="2018" name="Proc. Natl. Acad. Sci. U.S.A.">
        <title>Phylogenomics and the evolution of hemipteroid insects.</title>
        <authorList>
            <person name="Johnson K.P."/>
            <person name="Dietrich C.H."/>
            <person name="Friedrich F."/>
            <person name="Beutel R.G."/>
            <person name="Wipfler B."/>
            <person name="Peters R.S."/>
            <person name="Allen J.M."/>
            <person name="Petersen M."/>
            <person name="Donath A."/>
            <person name="Walden K.K."/>
            <person name="Kozlov A.M."/>
            <person name="Podsiadlowski L."/>
            <person name="Mayer C."/>
            <person name="Meusemann K."/>
            <person name="Vasilikopoulos A."/>
            <person name="Waterhouse R.M."/>
            <person name="Cameron S.L."/>
            <person name="Weirauch C."/>
            <person name="Swanson D.R."/>
            <person name="Percy D.M."/>
            <person name="Hardy N.B."/>
            <person name="Terry I."/>
            <person name="Liu S."/>
            <person name="Zhou X."/>
            <person name="Misof B."/>
            <person name="Robertson H.M."/>
            <person name="Yoshizawa K."/>
        </authorList>
    </citation>
    <scope>NUCLEOTIDE SEQUENCE</scope>
    <source>
        <tissue evidence="4">Whole organism</tissue>
    </source>
</reference>
<accession>A0A9C6U8B8</accession>
<proteinExistence type="predicted"/>
<organism evidence="3 4">
    <name type="scientific">Frankliniella occidentalis</name>
    <name type="common">Western flower thrips</name>
    <name type="synonym">Euthrips occidentalis</name>
    <dbReference type="NCBI Taxonomy" id="133901"/>
    <lineage>
        <taxon>Eukaryota</taxon>
        <taxon>Metazoa</taxon>
        <taxon>Ecdysozoa</taxon>
        <taxon>Arthropoda</taxon>
        <taxon>Hexapoda</taxon>
        <taxon>Insecta</taxon>
        <taxon>Pterygota</taxon>
        <taxon>Neoptera</taxon>
        <taxon>Paraneoptera</taxon>
        <taxon>Thysanoptera</taxon>
        <taxon>Terebrantia</taxon>
        <taxon>Thripoidea</taxon>
        <taxon>Thripidae</taxon>
        <taxon>Frankliniella</taxon>
    </lineage>
</organism>
<dbReference type="InterPro" id="IPR049492">
    <property type="entry name" value="BD-FAE-like_dom"/>
</dbReference>
<dbReference type="GO" id="GO:0004061">
    <property type="term" value="F:arylformamidase activity"/>
    <property type="evidence" value="ECO:0007669"/>
    <property type="project" value="TreeGrafter"/>
</dbReference>
<dbReference type="PANTHER" id="PTHR48081:SF33">
    <property type="entry name" value="KYNURENINE FORMAMIDASE"/>
    <property type="match status" value="1"/>
</dbReference>
<dbReference type="KEGG" id="foc:113206387"/>
<dbReference type="SUPFAM" id="SSF53474">
    <property type="entry name" value="alpha/beta-Hydrolases"/>
    <property type="match status" value="1"/>
</dbReference>
<dbReference type="PANTHER" id="PTHR48081">
    <property type="entry name" value="AB HYDROLASE SUPERFAMILY PROTEIN C4A8.06C"/>
    <property type="match status" value="1"/>
</dbReference>
<protein>
    <submittedName>
        <fullName evidence="4">Kynurenine formamidase</fullName>
    </submittedName>
</protein>